<evidence type="ECO:0000256" key="2">
    <source>
        <dbReference type="ARBA" id="ARBA00023002"/>
    </source>
</evidence>
<reference evidence="3 4" key="1">
    <citation type="submission" date="2023-02" db="EMBL/GenBank/DDBJ databases">
        <title>Devosia algicola sp. nov., isolated from the phycosphere of marine algae.</title>
        <authorList>
            <person name="Kim J.M."/>
            <person name="Lee J.K."/>
            <person name="Choi B.J."/>
            <person name="Bayburt H."/>
            <person name="Jeon C.O."/>
        </authorList>
    </citation>
    <scope>NUCLEOTIDE SEQUENCE [LARGE SCALE GENOMIC DNA]</scope>
    <source>
        <strain evidence="3 4">G20-9</strain>
    </source>
</reference>
<dbReference type="InterPro" id="IPR003767">
    <property type="entry name" value="Malate/L-lactate_DH-like"/>
</dbReference>
<dbReference type="InterPro" id="IPR043143">
    <property type="entry name" value="Mal/L-sulf/L-lact_DH-like_NADP"/>
</dbReference>
<dbReference type="Proteomes" id="UP001220530">
    <property type="component" value="Chromosome"/>
</dbReference>
<keyword evidence="2" id="KW-0560">Oxidoreductase</keyword>
<sequence>MSNDITVAASDLQLFLYQMFAGLGMTTANAQLCSQSMVTTNLWGIDSHGLLRMPIYAKRLMGHVIKANPEVSTIAARGGFEVMDGNEGMGFLVGHAAMERAIALAKEYGIGAVSVTNSNHFGAAALYARQATDQGMLALSMTNVTPNLVVPGGSKPITGNNPIAFGAPTRLGFPFLLDISMSSVAGGKLLLAEEKGEKIPMTWATDRSGKPTDDPRIGFEGFLLPLGGHKGFGLSLMVDILCGVISGGAFQFDIKSMYGAPDKTSDTGHMVIAIDPTVLMGASEFLDRMDSFYQTVKNSPMWDDRQRMYIPGEIEHQTMARRQEEGLPMPRSLVDELVGIARTIEGEAMQASIDQFMATTS</sequence>
<dbReference type="Gene3D" id="3.30.1370.60">
    <property type="entry name" value="Hypothetical oxidoreductase yiak, domain 2"/>
    <property type="match status" value="1"/>
</dbReference>
<proteinExistence type="inferred from homology"/>
<dbReference type="SUPFAM" id="SSF89733">
    <property type="entry name" value="L-sulfolactate dehydrogenase-like"/>
    <property type="match status" value="1"/>
</dbReference>
<dbReference type="PANTHER" id="PTHR11091">
    <property type="entry name" value="OXIDOREDUCTASE-RELATED"/>
    <property type="match status" value="1"/>
</dbReference>
<organism evidence="3 4">
    <name type="scientific">Devosia algicola</name>
    <dbReference type="NCBI Taxonomy" id="3026418"/>
    <lineage>
        <taxon>Bacteria</taxon>
        <taxon>Pseudomonadati</taxon>
        <taxon>Pseudomonadota</taxon>
        <taxon>Alphaproteobacteria</taxon>
        <taxon>Hyphomicrobiales</taxon>
        <taxon>Devosiaceae</taxon>
        <taxon>Devosia</taxon>
    </lineage>
</organism>
<dbReference type="InterPro" id="IPR043144">
    <property type="entry name" value="Mal/L-sulf/L-lact_DH-like_ah"/>
</dbReference>
<evidence type="ECO:0000313" key="4">
    <source>
        <dbReference type="Proteomes" id="UP001220530"/>
    </source>
</evidence>
<dbReference type="Pfam" id="PF02615">
    <property type="entry name" value="Ldh_2"/>
    <property type="match status" value="1"/>
</dbReference>
<dbReference type="EMBL" id="CP118246">
    <property type="protein sequence ID" value="WDR03880.1"/>
    <property type="molecule type" value="Genomic_DNA"/>
</dbReference>
<comment type="similarity">
    <text evidence="1">Belongs to the LDH2/MDH2 oxidoreductase family.</text>
</comment>
<gene>
    <name evidence="3" type="ORF">PSQ19_07565</name>
</gene>
<dbReference type="Gene3D" id="1.10.1530.10">
    <property type="match status" value="1"/>
</dbReference>
<evidence type="ECO:0000256" key="1">
    <source>
        <dbReference type="ARBA" id="ARBA00006056"/>
    </source>
</evidence>
<keyword evidence="4" id="KW-1185">Reference proteome</keyword>
<dbReference type="RefSeq" id="WP_282220267.1">
    <property type="nucleotide sequence ID" value="NZ_CP118246.1"/>
</dbReference>
<dbReference type="InterPro" id="IPR036111">
    <property type="entry name" value="Mal/L-sulfo/L-lacto_DH-like_sf"/>
</dbReference>
<dbReference type="PANTHER" id="PTHR11091:SF0">
    <property type="entry name" value="MALATE DEHYDROGENASE"/>
    <property type="match status" value="1"/>
</dbReference>
<accession>A0ABY7YS37</accession>
<protein>
    <submittedName>
        <fullName evidence="3">Ldh family oxidoreductase</fullName>
    </submittedName>
</protein>
<evidence type="ECO:0000313" key="3">
    <source>
        <dbReference type="EMBL" id="WDR03880.1"/>
    </source>
</evidence>
<name>A0ABY7YS37_9HYPH</name>